<dbReference type="EMBL" id="CP025544">
    <property type="protein sequence ID" value="AXK60771.1"/>
    <property type="molecule type" value="Genomic_DNA"/>
</dbReference>
<feature type="signal peptide" evidence="2">
    <location>
        <begin position="1"/>
        <end position="21"/>
    </location>
</feature>
<evidence type="ECO:0000256" key="2">
    <source>
        <dbReference type="SAM" id="SignalP"/>
    </source>
</evidence>
<dbReference type="KEGG" id="cdes:C0J27_03415"/>
<keyword evidence="2" id="KW-0732">Signal</keyword>
<organism evidence="3 4">
    <name type="scientific">Candidatus Chromulinivorax destructor</name>
    <dbReference type="NCBI Taxonomy" id="2066483"/>
    <lineage>
        <taxon>Bacteria</taxon>
        <taxon>Candidatus Babelota</taxon>
        <taxon>Candidatus Babeliae</taxon>
        <taxon>Candidatus Babeliales</taxon>
        <taxon>Candidatus Chromulinivoraceae</taxon>
        <taxon>Candidatus Chromulinivorax</taxon>
    </lineage>
</organism>
<evidence type="ECO:0000256" key="1">
    <source>
        <dbReference type="SAM" id="MobiDB-lite"/>
    </source>
</evidence>
<name>A0A345ZBV4_9BACT</name>
<dbReference type="RefSeq" id="WP_115585786.1">
    <property type="nucleotide sequence ID" value="NZ_CP025544.1"/>
</dbReference>
<dbReference type="AlphaFoldDB" id="A0A345ZBV4"/>
<feature type="chain" id="PRO_5016658623" evidence="2">
    <location>
        <begin position="22"/>
        <end position="430"/>
    </location>
</feature>
<sequence length="430" mass="49341">MISVKKTIACILICFHGITHANNDEILQGIILTGIAVTGIVVAGKITYELTSQYQKEVEKNCITAQALLLKTDKYTQINTHDSSYRTQEKSLAYIYQQLRTGNNTDSLTIYLEREVQELQAVQTKFLSIYSQNKEITNLQKEISLRLNICLSLLAVIEQHASYFKLYDMHNTYREMPTYQNKVIEWIIMQSGNSLYPILDYKEKAARDIAYIDNCNISAYPDLTNKIQSTKKEIQRSLALVYASDKATIEIQNKKQNEMQQAEIQAIEHKNSIALRGLKAQEQVARDQAEIAANTRSIRELERKKVEEISRQNHLLAIRYPIDQENNRLQAEKNRLQSEKNRLLSEQNQINLLIAENRRREIAALEVQNQLQSERNQREQERRNPSRVYTQANVVPSAPPAENESTNIPLARPYSGGNLPQATAVYPKNS</sequence>
<proteinExistence type="predicted"/>
<keyword evidence="4" id="KW-1185">Reference proteome</keyword>
<protein>
    <submittedName>
        <fullName evidence="3">Uncharacterized protein</fullName>
    </submittedName>
</protein>
<feature type="region of interest" description="Disordered" evidence="1">
    <location>
        <begin position="370"/>
        <end position="430"/>
    </location>
</feature>
<evidence type="ECO:0000313" key="4">
    <source>
        <dbReference type="Proteomes" id="UP000254834"/>
    </source>
</evidence>
<evidence type="ECO:0000313" key="3">
    <source>
        <dbReference type="EMBL" id="AXK60771.1"/>
    </source>
</evidence>
<gene>
    <name evidence="3" type="ORF">C0J27_03415</name>
</gene>
<feature type="compositionally biased region" description="Basic and acidic residues" evidence="1">
    <location>
        <begin position="375"/>
        <end position="384"/>
    </location>
</feature>
<accession>A0A345ZBV4</accession>
<reference evidence="3 4" key="1">
    <citation type="submission" date="2017-12" db="EMBL/GenBank/DDBJ databases">
        <title>Chromulinavorax destructans is a abundant pathogen of dominant heterotrophic picoflagllates.</title>
        <authorList>
            <person name="Deeg C.M."/>
            <person name="Zimmer M."/>
            <person name="Suttle C.A."/>
        </authorList>
    </citation>
    <scope>NUCLEOTIDE SEQUENCE [LARGE SCALE GENOMIC DNA]</scope>
    <source>
        <strain evidence="3 4">SeV1</strain>
    </source>
</reference>
<dbReference type="Proteomes" id="UP000254834">
    <property type="component" value="Chromosome"/>
</dbReference>